<gene>
    <name evidence="7" type="ORF">GSI01S_25_00160</name>
</gene>
<protein>
    <submittedName>
        <fullName evidence="7">Uncharacterized protein</fullName>
    </submittedName>
</protein>
<dbReference type="GO" id="GO:0005886">
    <property type="term" value="C:plasma membrane"/>
    <property type="evidence" value="ECO:0007669"/>
    <property type="project" value="UniProtKB-SubCell"/>
</dbReference>
<evidence type="ECO:0000256" key="5">
    <source>
        <dbReference type="ARBA" id="ARBA00023136"/>
    </source>
</evidence>
<dbReference type="InterPro" id="IPR019108">
    <property type="entry name" value="Caa3_assmbl_CtaG-rel"/>
</dbReference>
<feature type="transmembrane region" description="Helical" evidence="6">
    <location>
        <begin position="71"/>
        <end position="94"/>
    </location>
</feature>
<comment type="subcellular location">
    <subcellularLocation>
        <location evidence="1">Cell membrane</location>
        <topology evidence="1">Multi-pass membrane protein</topology>
    </subcellularLocation>
</comment>
<reference evidence="7 8" key="1">
    <citation type="submission" date="2012-12" db="EMBL/GenBank/DDBJ databases">
        <title>Whole genome shotgun sequence of Gordonia sihwensis NBRC 108236.</title>
        <authorList>
            <person name="Yoshida I."/>
            <person name="Hosoyama A."/>
            <person name="Tsuchikane K."/>
            <person name="Ando Y."/>
            <person name="Baba S."/>
            <person name="Ohji S."/>
            <person name="Hamada M."/>
            <person name="Tamura T."/>
            <person name="Yamazoe A."/>
            <person name="Yamazaki S."/>
            <person name="Fujita N."/>
        </authorList>
    </citation>
    <scope>NUCLEOTIDE SEQUENCE [LARGE SCALE GENOMIC DNA]</scope>
    <source>
        <strain evidence="7 8">NBRC 108236</strain>
    </source>
</reference>
<feature type="transmembrane region" description="Helical" evidence="6">
    <location>
        <begin position="12"/>
        <end position="33"/>
    </location>
</feature>
<keyword evidence="5 6" id="KW-0472">Membrane</keyword>
<evidence type="ECO:0000313" key="7">
    <source>
        <dbReference type="EMBL" id="GAC61865.1"/>
    </source>
</evidence>
<dbReference type="Proteomes" id="UP000035083">
    <property type="component" value="Unassembled WGS sequence"/>
</dbReference>
<evidence type="ECO:0000256" key="2">
    <source>
        <dbReference type="ARBA" id="ARBA00022475"/>
    </source>
</evidence>
<evidence type="ECO:0000256" key="6">
    <source>
        <dbReference type="SAM" id="Phobius"/>
    </source>
</evidence>
<proteinExistence type="predicted"/>
<keyword evidence="2" id="KW-1003">Cell membrane</keyword>
<evidence type="ECO:0000256" key="1">
    <source>
        <dbReference type="ARBA" id="ARBA00004651"/>
    </source>
</evidence>
<organism evidence="7 8">
    <name type="scientific">Gordonia sihwensis NBRC 108236</name>
    <dbReference type="NCBI Taxonomy" id="1223544"/>
    <lineage>
        <taxon>Bacteria</taxon>
        <taxon>Bacillati</taxon>
        <taxon>Actinomycetota</taxon>
        <taxon>Actinomycetes</taxon>
        <taxon>Mycobacteriales</taxon>
        <taxon>Gordoniaceae</taxon>
        <taxon>Gordonia</taxon>
    </lineage>
</organism>
<sequence length="186" mass="20707">MSELTVSSALTTWNVDALSTLPACVCAVAYLLLARGTRVGIGTRIAFVTGCAIWWLATNSFTAVYGEVLFWVRSLTFVLLTVVTGFLLAAGRPVTVIASHRRAGRTLMRIGRTRIVRVLLSPLATSALMLVTPWLLFLTRGTPPPSTFPRWTARRRLFWSWPARSTSMRDSRWTRCRGIGTQDCRC</sequence>
<keyword evidence="3 6" id="KW-0812">Transmembrane</keyword>
<evidence type="ECO:0000313" key="8">
    <source>
        <dbReference type="Proteomes" id="UP000035083"/>
    </source>
</evidence>
<dbReference type="eggNOG" id="COG3336">
    <property type="taxonomic scope" value="Bacteria"/>
</dbReference>
<feature type="transmembrane region" description="Helical" evidence="6">
    <location>
        <begin position="115"/>
        <end position="137"/>
    </location>
</feature>
<evidence type="ECO:0000256" key="3">
    <source>
        <dbReference type="ARBA" id="ARBA00022692"/>
    </source>
</evidence>
<dbReference type="AlphaFoldDB" id="L7LL43"/>
<name>L7LL43_9ACTN</name>
<accession>L7LL43</accession>
<keyword evidence="4 6" id="KW-1133">Transmembrane helix</keyword>
<feature type="transmembrane region" description="Helical" evidence="6">
    <location>
        <begin position="45"/>
        <end position="65"/>
    </location>
</feature>
<evidence type="ECO:0000256" key="4">
    <source>
        <dbReference type="ARBA" id="ARBA00022989"/>
    </source>
</evidence>
<comment type="caution">
    <text evidence="7">The sequence shown here is derived from an EMBL/GenBank/DDBJ whole genome shotgun (WGS) entry which is preliminary data.</text>
</comment>
<dbReference type="EMBL" id="BANU01000025">
    <property type="protein sequence ID" value="GAC61865.1"/>
    <property type="molecule type" value="Genomic_DNA"/>
</dbReference>
<dbReference type="Pfam" id="PF09678">
    <property type="entry name" value="Caa3_CtaG"/>
    <property type="match status" value="1"/>
</dbReference>
<keyword evidence="8" id="KW-1185">Reference proteome</keyword>